<dbReference type="InterPro" id="IPR004843">
    <property type="entry name" value="Calcineurin-like_PHP"/>
</dbReference>
<evidence type="ECO:0000313" key="4">
    <source>
        <dbReference type="EMBL" id="QDU20780.1"/>
    </source>
</evidence>
<dbReference type="SUPFAM" id="SSF56300">
    <property type="entry name" value="Metallo-dependent phosphatases"/>
    <property type="match status" value="1"/>
</dbReference>
<dbReference type="Gene3D" id="3.60.21.10">
    <property type="match status" value="1"/>
</dbReference>
<keyword evidence="5" id="KW-1185">Reference proteome</keyword>
<dbReference type="EC" id="3.1.-.-" evidence="4"/>
<dbReference type="GO" id="GO:0008758">
    <property type="term" value="F:UDP-2,3-diacylglucosamine hydrolase activity"/>
    <property type="evidence" value="ECO:0007669"/>
    <property type="project" value="TreeGrafter"/>
</dbReference>
<dbReference type="InterPro" id="IPR029052">
    <property type="entry name" value="Metallo-depent_PP-like"/>
</dbReference>
<organism evidence="4 5">
    <name type="scientific">Urbifossiella limnaea</name>
    <dbReference type="NCBI Taxonomy" id="2528023"/>
    <lineage>
        <taxon>Bacteria</taxon>
        <taxon>Pseudomonadati</taxon>
        <taxon>Planctomycetota</taxon>
        <taxon>Planctomycetia</taxon>
        <taxon>Gemmatales</taxon>
        <taxon>Gemmataceae</taxon>
        <taxon>Urbifossiella</taxon>
    </lineage>
</organism>
<evidence type="ECO:0000256" key="2">
    <source>
        <dbReference type="ARBA" id="ARBA00022801"/>
    </source>
</evidence>
<protein>
    <submittedName>
        <fullName evidence="4">Putative metallophosphoesterase</fullName>
        <ecNumber evidence="4">3.1.-.-</ecNumber>
    </submittedName>
</protein>
<evidence type="ECO:0000259" key="3">
    <source>
        <dbReference type="Pfam" id="PF00149"/>
    </source>
</evidence>
<proteinExistence type="predicted"/>
<dbReference type="KEGG" id="uli:ETAA1_27400"/>
<dbReference type="GO" id="GO:0016020">
    <property type="term" value="C:membrane"/>
    <property type="evidence" value="ECO:0007669"/>
    <property type="project" value="GOC"/>
</dbReference>
<dbReference type="CDD" id="cd07385">
    <property type="entry name" value="MPP_YkuE_C"/>
    <property type="match status" value="1"/>
</dbReference>
<dbReference type="PANTHER" id="PTHR31302:SF31">
    <property type="entry name" value="PHOSPHODIESTERASE YAEI"/>
    <property type="match status" value="1"/>
</dbReference>
<dbReference type="GO" id="GO:0009245">
    <property type="term" value="P:lipid A biosynthetic process"/>
    <property type="evidence" value="ECO:0007669"/>
    <property type="project" value="TreeGrafter"/>
</dbReference>
<evidence type="ECO:0000313" key="5">
    <source>
        <dbReference type="Proteomes" id="UP000319576"/>
    </source>
</evidence>
<keyword evidence="1" id="KW-0479">Metal-binding</keyword>
<dbReference type="Proteomes" id="UP000319576">
    <property type="component" value="Chromosome"/>
</dbReference>
<dbReference type="InterPro" id="IPR051158">
    <property type="entry name" value="Metallophosphoesterase_sf"/>
</dbReference>
<dbReference type="OrthoDB" id="9780884at2"/>
<dbReference type="Pfam" id="PF00149">
    <property type="entry name" value="Metallophos"/>
    <property type="match status" value="1"/>
</dbReference>
<gene>
    <name evidence="4" type="ORF">ETAA1_27400</name>
</gene>
<reference evidence="4 5" key="1">
    <citation type="submission" date="2019-02" db="EMBL/GenBank/DDBJ databases">
        <title>Deep-cultivation of Planctomycetes and their phenomic and genomic characterization uncovers novel biology.</title>
        <authorList>
            <person name="Wiegand S."/>
            <person name="Jogler M."/>
            <person name="Boedeker C."/>
            <person name="Pinto D."/>
            <person name="Vollmers J."/>
            <person name="Rivas-Marin E."/>
            <person name="Kohn T."/>
            <person name="Peeters S.H."/>
            <person name="Heuer A."/>
            <person name="Rast P."/>
            <person name="Oberbeckmann S."/>
            <person name="Bunk B."/>
            <person name="Jeske O."/>
            <person name="Meyerdierks A."/>
            <person name="Storesund J.E."/>
            <person name="Kallscheuer N."/>
            <person name="Luecker S."/>
            <person name="Lage O.M."/>
            <person name="Pohl T."/>
            <person name="Merkel B.J."/>
            <person name="Hornburger P."/>
            <person name="Mueller R.-W."/>
            <person name="Bruemmer F."/>
            <person name="Labrenz M."/>
            <person name="Spormann A.M."/>
            <person name="Op den Camp H."/>
            <person name="Overmann J."/>
            <person name="Amann R."/>
            <person name="Jetten M.S.M."/>
            <person name="Mascher T."/>
            <person name="Medema M.H."/>
            <person name="Devos D.P."/>
            <person name="Kaster A.-K."/>
            <person name="Ovreas L."/>
            <person name="Rohde M."/>
            <person name="Galperin M.Y."/>
            <person name="Jogler C."/>
        </authorList>
    </citation>
    <scope>NUCLEOTIDE SEQUENCE [LARGE SCALE GENOMIC DNA]</scope>
    <source>
        <strain evidence="4 5">ETA_A1</strain>
    </source>
</reference>
<evidence type="ECO:0000256" key="1">
    <source>
        <dbReference type="ARBA" id="ARBA00022723"/>
    </source>
</evidence>
<dbReference type="EMBL" id="CP036273">
    <property type="protein sequence ID" value="QDU20780.1"/>
    <property type="molecule type" value="Genomic_DNA"/>
</dbReference>
<sequence>MDRRTFLKSAVAAGVVGPVVGASYGLYEAGAVVVERPEVVVPRLPAAFDGLRVAFLADIHHGPYVDLDHVTAVVRTTLALQPDVVVLGGDYSTREARYIGPCFEVLTGLKAPLGVFGVLGNHDYWHGIAESHAGFRSSRIMELTNAGVWLERGSHRLRLAGVDDLWCGKTHLESALGDAHADDACVVVSHNPDFAEKLRDDRVGLILSGHTHGGQLYVPGFGAPIVPSRYGQKYLKGLVQAPATQVYVSRGLGTVTAPMRFRSPPELTLLTLRSA</sequence>
<accession>A0A517XTC8</accession>
<dbReference type="RefSeq" id="WP_145238910.1">
    <property type="nucleotide sequence ID" value="NZ_CP036273.1"/>
</dbReference>
<dbReference type="AlphaFoldDB" id="A0A517XTC8"/>
<keyword evidence="2 4" id="KW-0378">Hydrolase</keyword>
<dbReference type="GO" id="GO:0046872">
    <property type="term" value="F:metal ion binding"/>
    <property type="evidence" value="ECO:0007669"/>
    <property type="project" value="UniProtKB-KW"/>
</dbReference>
<dbReference type="PANTHER" id="PTHR31302">
    <property type="entry name" value="TRANSMEMBRANE PROTEIN WITH METALLOPHOSPHOESTERASE DOMAIN-RELATED"/>
    <property type="match status" value="1"/>
</dbReference>
<feature type="domain" description="Calcineurin-like phosphoesterase" evidence="3">
    <location>
        <begin position="51"/>
        <end position="213"/>
    </location>
</feature>
<name>A0A517XTC8_9BACT</name>